<evidence type="ECO:0000256" key="7">
    <source>
        <dbReference type="ARBA" id="ARBA00022882"/>
    </source>
</evidence>
<keyword evidence="7" id="KW-0851">Voltage-gated channel</keyword>
<reference evidence="18 19" key="1">
    <citation type="journal article" date="2019" name="Mol. Ecol. Resour.">
        <title>Chromosome-level genome assembly of Triplophysa tibetana, a fish adapted to the harsh high-altitude environment of the Tibetan Plateau.</title>
        <authorList>
            <person name="Yang X."/>
            <person name="Liu H."/>
            <person name="Ma Z."/>
            <person name="Zou Y."/>
            <person name="Zou M."/>
            <person name="Mao Y."/>
            <person name="Li X."/>
            <person name="Wang H."/>
            <person name="Chen T."/>
            <person name="Wang W."/>
            <person name="Yang R."/>
        </authorList>
    </citation>
    <scope>NUCLEOTIDE SEQUENCE [LARGE SCALE GENOMIC DNA]</scope>
    <source>
        <strain evidence="18">TTIB1903HZAU</strain>
        <tissue evidence="18">Muscle</tissue>
    </source>
</reference>
<dbReference type="Pfam" id="PF00520">
    <property type="entry name" value="Ion_trans"/>
    <property type="match status" value="1"/>
</dbReference>
<dbReference type="Gene3D" id="1.10.287.70">
    <property type="match status" value="2"/>
</dbReference>
<evidence type="ECO:0000256" key="10">
    <source>
        <dbReference type="ARBA" id="ARBA00023065"/>
    </source>
</evidence>
<evidence type="ECO:0000256" key="6">
    <source>
        <dbReference type="ARBA" id="ARBA00022826"/>
    </source>
</evidence>
<evidence type="ECO:0000256" key="3">
    <source>
        <dbReference type="ARBA" id="ARBA00022475"/>
    </source>
</evidence>
<keyword evidence="5 16" id="KW-0812">Transmembrane</keyword>
<dbReference type="PRINTS" id="PR00169">
    <property type="entry name" value="KCHANNEL"/>
</dbReference>
<dbReference type="PRINTS" id="PR01459">
    <property type="entry name" value="KCNQCHANNEL"/>
</dbReference>
<dbReference type="FunFam" id="1.20.120.350:FF:000017">
    <property type="entry name" value="potassium voltage-gated channel subfamily KQT member 1"/>
    <property type="match status" value="1"/>
</dbReference>
<sequence>MGERLGRPTPLLSRGRTFGWASNSIKLKSCGHNGHDIRGRSSRDSLEEAAAPSASLTAAHSPVSVELEAVVNNGSSVPVSPGGHTKEPPAHGKLGQSHSSSAVSISTALVSGETPRPPPTARFSRGLYHNKTSMQGDVYNFLERPAGLRCFLYHFLVVGVVALNLISTSYKMKPQRLICCADPLSNSYLLMVTDARLCPSGLPALNGFLMVLVCLIFSVLSTIEQYADFAGGSLFWMEIVLVLFFGSEYVVRLWSAGCRSKYVGVKGRLRFIRKPISIIDLIVVVASVVVLSVGSNGQVFATSAIRGIRFLQILRMLHVDRQGGTWRLLGSVVFIHRQELITTLYIGFLGLIFSSYFVYLAEKDAVDEEGKTDFSSYADALWWGVKERKLTSSPERALGVSERTEFSCAVFVFLRQLKLQVTVTTIGYGDKVPQTWIGKAIASCFSVFAISFFALPAGILGSGFALKVQQKQRQKHFNRQIPAAASLIQTLWRCYACEKPDGCAATWKMYVLTGDYVPIISSENSSPGNFRRLSKRYKRKPKSMRDNGSLGPVGERALSIPQITYEHIDDKDTVFSEEPAVKKKLDGPNISRHNSLGDDLDFTYDDIALPVVRDASQ</sequence>
<evidence type="ECO:0000256" key="16">
    <source>
        <dbReference type="SAM" id="Phobius"/>
    </source>
</evidence>
<protein>
    <recommendedName>
        <fullName evidence="13">IKs producing slow voltage-gated potassium channel subunit alpha KvLQT1</fullName>
    </recommendedName>
</protein>
<evidence type="ECO:0000313" key="18">
    <source>
        <dbReference type="EMBL" id="KAA0724746.1"/>
    </source>
</evidence>
<evidence type="ECO:0000256" key="8">
    <source>
        <dbReference type="ARBA" id="ARBA00022958"/>
    </source>
</evidence>
<evidence type="ECO:0000256" key="9">
    <source>
        <dbReference type="ARBA" id="ARBA00022989"/>
    </source>
</evidence>
<evidence type="ECO:0000256" key="15">
    <source>
        <dbReference type="SAM" id="MobiDB-lite"/>
    </source>
</evidence>
<keyword evidence="19" id="KW-1185">Reference proteome</keyword>
<evidence type="ECO:0000256" key="13">
    <source>
        <dbReference type="ARBA" id="ARBA00032659"/>
    </source>
</evidence>
<keyword evidence="11 16" id="KW-0472">Membrane</keyword>
<keyword evidence="8" id="KW-0630">Potassium</keyword>
<proteinExistence type="predicted"/>
<dbReference type="PANTHER" id="PTHR47735:SF14">
    <property type="entry name" value="POTASSIUM VOLTAGE-GATED CHANNEL SUBFAMILY KQT MEMBER 1"/>
    <property type="match status" value="1"/>
</dbReference>
<evidence type="ECO:0000259" key="17">
    <source>
        <dbReference type="Pfam" id="PF00520"/>
    </source>
</evidence>
<keyword evidence="4" id="KW-0633">Potassium transport</keyword>
<dbReference type="Gene3D" id="6.10.140.1910">
    <property type="match status" value="1"/>
</dbReference>
<feature type="transmembrane region" description="Helical" evidence="16">
    <location>
        <begin position="440"/>
        <end position="466"/>
    </location>
</feature>
<evidence type="ECO:0000256" key="12">
    <source>
        <dbReference type="ARBA" id="ARBA00023303"/>
    </source>
</evidence>
<feature type="transmembrane region" description="Helical" evidence="16">
    <location>
        <begin position="275"/>
        <end position="293"/>
    </location>
</feature>
<feature type="compositionally biased region" description="Low complexity" evidence="15">
    <location>
        <begin position="74"/>
        <end position="83"/>
    </location>
</feature>
<feature type="domain" description="Ion transport" evidence="17">
    <location>
        <begin position="208"/>
        <end position="471"/>
    </location>
</feature>
<name>A0A5A9PUX3_9TELE</name>
<keyword evidence="10" id="KW-0406">Ion transport</keyword>
<evidence type="ECO:0000256" key="14">
    <source>
        <dbReference type="ARBA" id="ARBA00034430"/>
    </source>
</evidence>
<dbReference type="Proteomes" id="UP000324632">
    <property type="component" value="Chromosome 2"/>
</dbReference>
<evidence type="ECO:0000256" key="2">
    <source>
        <dbReference type="ARBA" id="ARBA00022448"/>
    </source>
</evidence>
<feature type="transmembrane region" description="Helical" evidence="16">
    <location>
        <begin position="235"/>
        <end position="254"/>
    </location>
</feature>
<organism evidence="18 19">
    <name type="scientific">Triplophysa tibetana</name>
    <dbReference type="NCBI Taxonomy" id="1572043"/>
    <lineage>
        <taxon>Eukaryota</taxon>
        <taxon>Metazoa</taxon>
        <taxon>Chordata</taxon>
        <taxon>Craniata</taxon>
        <taxon>Vertebrata</taxon>
        <taxon>Euteleostomi</taxon>
        <taxon>Actinopterygii</taxon>
        <taxon>Neopterygii</taxon>
        <taxon>Teleostei</taxon>
        <taxon>Ostariophysi</taxon>
        <taxon>Cypriniformes</taxon>
        <taxon>Nemacheilidae</taxon>
        <taxon>Triplophysa</taxon>
    </lineage>
</organism>
<dbReference type="InterPro" id="IPR027359">
    <property type="entry name" value="Volt_channel_dom_sf"/>
</dbReference>
<keyword evidence="3" id="KW-1003">Cell membrane</keyword>
<evidence type="ECO:0000256" key="4">
    <source>
        <dbReference type="ARBA" id="ARBA00022538"/>
    </source>
</evidence>
<feature type="transmembrane region" description="Helical" evidence="16">
    <location>
        <begin position="340"/>
        <end position="359"/>
    </location>
</feature>
<evidence type="ECO:0000313" key="19">
    <source>
        <dbReference type="Proteomes" id="UP000324632"/>
    </source>
</evidence>
<comment type="catalytic activity">
    <reaction evidence="14">
        <text>K(+)(in) = K(+)(out)</text>
        <dbReference type="Rhea" id="RHEA:29463"/>
        <dbReference type="ChEBI" id="CHEBI:29103"/>
    </reaction>
</comment>
<keyword evidence="9 16" id="KW-1133">Transmembrane helix</keyword>
<keyword evidence="6" id="KW-0631">Potassium channel</keyword>
<dbReference type="InterPro" id="IPR005821">
    <property type="entry name" value="Ion_trans_dom"/>
</dbReference>
<dbReference type="AlphaFoldDB" id="A0A5A9PUX3"/>
<feature type="region of interest" description="Disordered" evidence="15">
    <location>
        <begin position="74"/>
        <end position="126"/>
    </location>
</feature>
<dbReference type="SUPFAM" id="SSF81324">
    <property type="entry name" value="Voltage-gated potassium channels"/>
    <property type="match status" value="1"/>
</dbReference>
<feature type="transmembrane region" description="Helical" evidence="16">
    <location>
        <begin position="204"/>
        <end position="223"/>
    </location>
</feature>
<comment type="subcellular location">
    <subcellularLocation>
        <location evidence="1">Cell membrane</location>
        <topology evidence="1">Multi-pass membrane protein</topology>
    </subcellularLocation>
</comment>
<keyword evidence="12" id="KW-0407">Ion channel</keyword>
<dbReference type="GO" id="GO:0005249">
    <property type="term" value="F:voltage-gated potassium channel activity"/>
    <property type="evidence" value="ECO:0007669"/>
    <property type="project" value="InterPro"/>
</dbReference>
<dbReference type="EMBL" id="SOYY01000002">
    <property type="protein sequence ID" value="KAA0724746.1"/>
    <property type="molecule type" value="Genomic_DNA"/>
</dbReference>
<evidence type="ECO:0000256" key="11">
    <source>
        <dbReference type="ARBA" id="ARBA00023136"/>
    </source>
</evidence>
<dbReference type="Gene3D" id="1.20.120.350">
    <property type="entry name" value="Voltage-gated potassium channels. Chain C"/>
    <property type="match status" value="1"/>
</dbReference>
<comment type="caution">
    <text evidence="18">The sequence shown here is derived from an EMBL/GenBank/DDBJ whole genome shotgun (WGS) entry which is preliminary data.</text>
</comment>
<feature type="transmembrane region" description="Helical" evidence="16">
    <location>
        <begin position="151"/>
        <end position="167"/>
    </location>
</feature>
<dbReference type="InterPro" id="IPR003937">
    <property type="entry name" value="K_chnl_volt-dep_KCNQ"/>
</dbReference>
<keyword evidence="2" id="KW-0813">Transport</keyword>
<dbReference type="GO" id="GO:0008076">
    <property type="term" value="C:voltage-gated potassium channel complex"/>
    <property type="evidence" value="ECO:0007669"/>
    <property type="project" value="TreeGrafter"/>
</dbReference>
<accession>A0A5A9PUX3</accession>
<dbReference type="FunFam" id="1.10.287.70:FF:000355">
    <property type="entry name" value="Potassium voltage-gated channel, KQT-like subfamily, member 1.2"/>
    <property type="match status" value="1"/>
</dbReference>
<evidence type="ECO:0000256" key="1">
    <source>
        <dbReference type="ARBA" id="ARBA00004651"/>
    </source>
</evidence>
<evidence type="ECO:0000256" key="5">
    <source>
        <dbReference type="ARBA" id="ARBA00022692"/>
    </source>
</evidence>
<feature type="compositionally biased region" description="Low complexity" evidence="15">
    <location>
        <begin position="97"/>
        <end position="111"/>
    </location>
</feature>
<dbReference type="PANTHER" id="PTHR47735">
    <property type="entry name" value="POTASSIUM VOLTAGE-GATED CHANNEL SUBFAMILY KQT MEMBER 4"/>
    <property type="match status" value="1"/>
</dbReference>
<gene>
    <name evidence="18" type="ORF">E1301_Tti023425</name>
</gene>